<name>A0A7W8TSU4_9MICC</name>
<organism evidence="3 4">
    <name type="scientific">Neomicrococcus aestuarii</name>
    <dbReference type="NCBI Taxonomy" id="556325"/>
    <lineage>
        <taxon>Bacteria</taxon>
        <taxon>Bacillati</taxon>
        <taxon>Actinomycetota</taxon>
        <taxon>Actinomycetes</taxon>
        <taxon>Micrococcales</taxon>
        <taxon>Micrococcaceae</taxon>
        <taxon>Neomicrococcus</taxon>
    </lineage>
</organism>
<dbReference type="AlphaFoldDB" id="A0A7W8TSU4"/>
<evidence type="ECO:0000313" key="4">
    <source>
        <dbReference type="Proteomes" id="UP000580797"/>
    </source>
</evidence>
<reference evidence="3 4" key="1">
    <citation type="submission" date="2020-08" db="EMBL/GenBank/DDBJ databases">
        <title>Sequencing the genomes of 1000 actinobacteria strains.</title>
        <authorList>
            <person name="Klenk H.-P."/>
        </authorList>
    </citation>
    <scope>NUCLEOTIDE SEQUENCE [LARGE SCALE GENOMIC DNA]</scope>
    <source>
        <strain evidence="3 4">DSM 105783</strain>
    </source>
</reference>
<dbReference type="Pfam" id="PF07510">
    <property type="entry name" value="GmrSD_C"/>
    <property type="match status" value="1"/>
</dbReference>
<feature type="chain" id="PRO_5038689030" description="GmrSD restriction endonucleases C-terminal domain-containing protein" evidence="1">
    <location>
        <begin position="33"/>
        <end position="226"/>
    </location>
</feature>
<dbReference type="PANTHER" id="PTHR24094:SF15">
    <property type="entry name" value="AMP-DEPENDENT SYNTHETASE_LIGASE DOMAIN-CONTAINING PROTEIN-RELATED"/>
    <property type="match status" value="1"/>
</dbReference>
<evidence type="ECO:0000259" key="2">
    <source>
        <dbReference type="Pfam" id="PF07510"/>
    </source>
</evidence>
<feature type="signal peptide" evidence="1">
    <location>
        <begin position="1"/>
        <end position="32"/>
    </location>
</feature>
<comment type="caution">
    <text evidence="3">The sequence shown here is derived from an EMBL/GenBank/DDBJ whole genome shotgun (WGS) entry which is preliminary data.</text>
</comment>
<evidence type="ECO:0000256" key="1">
    <source>
        <dbReference type="SAM" id="SignalP"/>
    </source>
</evidence>
<sequence length="226" mass="24592">MASPLSSLRTFVATAASTLAIALIAVSGAAPADAGTTYSAPLRTAVKSLVVAAESNSGYDRDRYFGQWIDANKDCQNSRHEVLLQETRVTATYTSSRRCSVKYGKWVTTWDNKIHTSATTVQIDHTVPVHEAWGSGAKKWTQAKRVAFYNDISDKRTLNAQTSALNSSKGARGPEQWLPPKNRCAYVTSWVAVKKRWGLTVDATEKAALTRLAAGCPNVTVTVARR</sequence>
<dbReference type="RefSeq" id="WP_183662888.1">
    <property type="nucleotide sequence ID" value="NZ_BAAARH010000009.1"/>
</dbReference>
<gene>
    <name evidence="3" type="ORF">HD598_000095</name>
</gene>
<proteinExistence type="predicted"/>
<accession>A0A7W8TSU4</accession>
<dbReference type="PANTHER" id="PTHR24094">
    <property type="entry name" value="SECRETED PROTEIN"/>
    <property type="match status" value="1"/>
</dbReference>
<evidence type="ECO:0000313" key="3">
    <source>
        <dbReference type="EMBL" id="MBB5511408.1"/>
    </source>
</evidence>
<dbReference type="Proteomes" id="UP000580797">
    <property type="component" value="Unassembled WGS sequence"/>
</dbReference>
<keyword evidence="1" id="KW-0732">Signal</keyword>
<protein>
    <recommendedName>
        <fullName evidence="2">GmrSD restriction endonucleases C-terminal domain-containing protein</fullName>
    </recommendedName>
</protein>
<feature type="domain" description="GmrSD restriction endonucleases C-terminal" evidence="2">
    <location>
        <begin position="91"/>
        <end position="211"/>
    </location>
</feature>
<dbReference type="InterPro" id="IPR011089">
    <property type="entry name" value="GmrSD_C"/>
</dbReference>
<dbReference type="EMBL" id="JACHDR010000001">
    <property type="protein sequence ID" value="MBB5511408.1"/>
    <property type="molecule type" value="Genomic_DNA"/>
</dbReference>